<evidence type="ECO:0000256" key="1">
    <source>
        <dbReference type="SAM" id="MobiDB-lite"/>
    </source>
</evidence>
<reference evidence="2 4" key="1">
    <citation type="journal article" date="2020" name="Stud. Mycol.">
        <title>101 Dothideomycetes genomes: a test case for predicting lifestyles and emergence of pathogens.</title>
        <authorList>
            <person name="Haridas S."/>
            <person name="Albert R."/>
            <person name="Binder M."/>
            <person name="Bloem J."/>
            <person name="Labutti K."/>
            <person name="Salamov A."/>
            <person name="Andreopoulos B."/>
            <person name="Baker S."/>
            <person name="Barry K."/>
            <person name="Bills G."/>
            <person name="Bluhm B."/>
            <person name="Cannon C."/>
            <person name="Castanera R."/>
            <person name="Culley D."/>
            <person name="Daum C."/>
            <person name="Ezra D."/>
            <person name="Gonzalez J."/>
            <person name="Henrissat B."/>
            <person name="Kuo A."/>
            <person name="Liang C."/>
            <person name="Lipzen A."/>
            <person name="Lutzoni F."/>
            <person name="Magnuson J."/>
            <person name="Mondo S."/>
            <person name="Nolan M."/>
            <person name="Ohm R."/>
            <person name="Pangilinan J."/>
            <person name="Park H.-J."/>
            <person name="Ramirez L."/>
            <person name="Alfaro M."/>
            <person name="Sun H."/>
            <person name="Tritt A."/>
            <person name="Yoshinaga Y."/>
            <person name="Zwiers L.-H."/>
            <person name="Turgeon B."/>
            <person name="Goodwin S."/>
            <person name="Spatafora J."/>
            <person name="Crous P."/>
            <person name="Grigoriev I."/>
        </authorList>
    </citation>
    <scope>NUCLEOTIDE SEQUENCE</scope>
    <source>
        <strain evidence="2 4">CBS 304.34</strain>
    </source>
</reference>
<feature type="region of interest" description="Disordered" evidence="1">
    <location>
        <begin position="340"/>
        <end position="407"/>
    </location>
</feature>
<feature type="region of interest" description="Disordered" evidence="1">
    <location>
        <begin position="151"/>
        <end position="172"/>
    </location>
</feature>
<dbReference type="AlphaFoldDB" id="A0A6A6YCS2"/>
<feature type="compositionally biased region" description="Low complexity" evidence="1">
    <location>
        <begin position="151"/>
        <end position="162"/>
    </location>
</feature>
<dbReference type="EMBL" id="MU003707">
    <property type="protein sequence ID" value="KAF2806368.1"/>
    <property type="molecule type" value="Genomic_DNA"/>
</dbReference>
<feature type="compositionally biased region" description="Polar residues" evidence="1">
    <location>
        <begin position="383"/>
        <end position="401"/>
    </location>
</feature>
<dbReference type="RefSeq" id="XP_033573332.1">
    <property type="nucleotide sequence ID" value="XM_033725842.1"/>
</dbReference>
<dbReference type="Proteomes" id="UP000504636">
    <property type="component" value="Unplaced"/>
</dbReference>
<proteinExistence type="predicted"/>
<evidence type="ECO:0000313" key="4">
    <source>
        <dbReference type="RefSeq" id="XP_033573332.1"/>
    </source>
</evidence>
<reference evidence="4" key="2">
    <citation type="submission" date="2020-04" db="EMBL/GenBank/DDBJ databases">
        <authorList>
            <consortium name="NCBI Genome Project"/>
        </authorList>
    </citation>
    <scope>NUCLEOTIDE SEQUENCE</scope>
    <source>
        <strain evidence="4">CBS 304.34</strain>
    </source>
</reference>
<feature type="compositionally biased region" description="Polar residues" evidence="1">
    <location>
        <begin position="664"/>
        <end position="681"/>
    </location>
</feature>
<feature type="region of interest" description="Disordered" evidence="1">
    <location>
        <begin position="613"/>
        <end position="646"/>
    </location>
</feature>
<name>A0A6A6YCS2_9PEZI</name>
<feature type="region of interest" description="Disordered" evidence="1">
    <location>
        <begin position="660"/>
        <end position="695"/>
    </location>
</feature>
<accession>A0A6A6YCS2</accession>
<evidence type="ECO:0000313" key="2">
    <source>
        <dbReference type="EMBL" id="KAF2806368.1"/>
    </source>
</evidence>
<dbReference type="GeneID" id="54466735"/>
<dbReference type="OrthoDB" id="10581256at2759"/>
<organism evidence="2">
    <name type="scientific">Mytilinidion resinicola</name>
    <dbReference type="NCBI Taxonomy" id="574789"/>
    <lineage>
        <taxon>Eukaryota</taxon>
        <taxon>Fungi</taxon>
        <taxon>Dikarya</taxon>
        <taxon>Ascomycota</taxon>
        <taxon>Pezizomycotina</taxon>
        <taxon>Dothideomycetes</taxon>
        <taxon>Pleosporomycetidae</taxon>
        <taxon>Mytilinidiales</taxon>
        <taxon>Mytilinidiaceae</taxon>
        <taxon>Mytilinidion</taxon>
    </lineage>
</organism>
<protein>
    <submittedName>
        <fullName evidence="2 4">Uncharacterized protein</fullName>
    </submittedName>
</protein>
<sequence length="755" mass="82741">MPTLAPPTTHHPFLNTKPSLSTTGTMFAGRSTALENPAAFLGFHHHSSSHIAPPAMSFTSVTRMPQARTDIQIAFYHPTDMTISQRVALALAKYKKEVEQVPTNNAGLSQASENGRIHAPLPDSVDQLADTADVGEDAKLDMEIYGKDFTSSAIPPSKPSISTMTDRKDAGMDASPKIRVWKTPQRKSLTNMTTKRKARALEYVQENEANHANKADESASSDLSASTFAQNNHYSSSNIEFASYSPHAVSEYSNIVETTFYGCGTNQDGTERKGESINFHYDVGHDGEAGENATFGPPKTTTEEANAFLDSLNTSSIAAGVPDSASISGTSFKSAPRKMAIGRKGKAGKMSSMHNFTPSKPPQADAATGSGFQGFGVADGSPTPKSTEQSFSFGQVSSKPSSSPPCDWVDENTEPVKEKPFEIPSLFKEYANKSSFETLVNPDGSNWPKFVLESHKDWNKDRLDLNGEIMNSSWYTDKEMTAFAIAQGCAGFLNAGENPSTIHTDPEDMFPFLSRKALEAYYEYADKESNRKLELLEEVWHGIYLEYQEKSPILWAHANDMGKVNAMAEKYQAVWKEMAQSHEARNKALADIAWAIRKWAWLTRAVPAFKRQMEVSEKNRKHTSALSKIEWPRSHSSTVGPPGTSNVQLSLEYPQGLYGKDQTSDGGVSMSLNRESLPTDVTQERSHDNSTVQSEDGIADRAGVISTSEVLAQKQQARRSQFGDHLVLPIWDSIIKYTLGISFTAIVLSLVSIAP</sequence>
<evidence type="ECO:0000313" key="3">
    <source>
        <dbReference type="Proteomes" id="UP000504636"/>
    </source>
</evidence>
<keyword evidence="3" id="KW-1185">Reference proteome</keyword>
<gene>
    <name evidence="2 4" type="ORF">BDZ99DRAFT_523820</name>
</gene>
<feature type="compositionally biased region" description="Polar residues" evidence="1">
    <location>
        <begin position="634"/>
        <end position="646"/>
    </location>
</feature>
<reference evidence="4" key="3">
    <citation type="submission" date="2025-04" db="UniProtKB">
        <authorList>
            <consortium name="RefSeq"/>
        </authorList>
    </citation>
    <scope>IDENTIFICATION</scope>
    <source>
        <strain evidence="4">CBS 304.34</strain>
    </source>
</reference>